<dbReference type="Gene3D" id="3.50.50.60">
    <property type="entry name" value="FAD/NAD(P)-binding domain"/>
    <property type="match status" value="1"/>
</dbReference>
<dbReference type="PANTHER" id="PTHR10961">
    <property type="entry name" value="PEROXISOMAL SARCOSINE OXIDASE"/>
    <property type="match status" value="1"/>
</dbReference>
<comment type="similarity">
    <text evidence="2">Belongs to the MSOX/MTOX family.</text>
</comment>
<keyword evidence="3" id="KW-0285">Flavoprotein</keyword>
<keyword evidence="4" id="KW-0274">FAD</keyword>
<evidence type="ECO:0000256" key="5">
    <source>
        <dbReference type="ARBA" id="ARBA00023002"/>
    </source>
</evidence>
<dbReference type="SUPFAM" id="SSF51905">
    <property type="entry name" value="FAD/NAD(P)-binding domain"/>
    <property type="match status" value="1"/>
</dbReference>
<dbReference type="AlphaFoldDB" id="A0A2I2G4I9"/>
<evidence type="ECO:0000256" key="3">
    <source>
        <dbReference type="ARBA" id="ARBA00022630"/>
    </source>
</evidence>
<dbReference type="Gene3D" id="3.30.9.10">
    <property type="entry name" value="D-Amino Acid Oxidase, subunit A, domain 2"/>
    <property type="match status" value="1"/>
</dbReference>
<reference evidence="7 8" key="1">
    <citation type="submission" date="2016-12" db="EMBL/GenBank/DDBJ databases">
        <title>The genomes of Aspergillus section Nigri reveals drivers in fungal speciation.</title>
        <authorList>
            <consortium name="DOE Joint Genome Institute"/>
            <person name="Vesth T.C."/>
            <person name="Nybo J."/>
            <person name="Theobald S."/>
            <person name="Brandl J."/>
            <person name="Frisvad J.C."/>
            <person name="Nielsen K.F."/>
            <person name="Lyhne E.K."/>
            <person name="Kogle M.E."/>
            <person name="Kuo A."/>
            <person name="Riley R."/>
            <person name="Clum A."/>
            <person name="Nolan M."/>
            <person name="Lipzen A."/>
            <person name="Salamov A."/>
            <person name="Henrissat B."/>
            <person name="Wiebenga A."/>
            <person name="De Vries R.P."/>
            <person name="Grigoriev I.V."/>
            <person name="Mortensen U.H."/>
            <person name="Andersen M.R."/>
            <person name="Baker S.E."/>
        </authorList>
    </citation>
    <scope>NUCLEOTIDE SEQUENCE [LARGE SCALE GENOMIC DNA]</scope>
    <source>
        <strain evidence="7 8">IBT 23096</strain>
    </source>
</reference>
<comment type="cofactor">
    <cofactor evidence="1">
        <name>FAD</name>
        <dbReference type="ChEBI" id="CHEBI:57692"/>
    </cofactor>
</comment>
<dbReference type="InterPro" id="IPR036188">
    <property type="entry name" value="FAD/NAD-bd_sf"/>
</dbReference>
<comment type="caution">
    <text evidence="7">The sequence shown here is derived from an EMBL/GenBank/DDBJ whole genome shotgun (WGS) entry which is preliminary data.</text>
</comment>
<proteinExistence type="inferred from homology"/>
<keyword evidence="5" id="KW-0560">Oxidoreductase</keyword>
<dbReference type="VEuPathDB" id="FungiDB:P170DRAFT_427003"/>
<dbReference type="RefSeq" id="XP_024703093.1">
    <property type="nucleotide sequence ID" value="XM_024847752.1"/>
</dbReference>
<dbReference type="STRING" id="1392250.A0A2I2G4I9"/>
<evidence type="ECO:0000313" key="7">
    <source>
        <dbReference type="EMBL" id="PLB47791.1"/>
    </source>
</evidence>
<dbReference type="InterPro" id="IPR045170">
    <property type="entry name" value="MTOX"/>
</dbReference>
<dbReference type="GO" id="GO:0008115">
    <property type="term" value="F:sarcosine oxidase activity"/>
    <property type="evidence" value="ECO:0007669"/>
    <property type="project" value="TreeGrafter"/>
</dbReference>
<dbReference type="GeneID" id="36555451"/>
<evidence type="ECO:0000256" key="1">
    <source>
        <dbReference type="ARBA" id="ARBA00001974"/>
    </source>
</evidence>
<dbReference type="Pfam" id="PF01266">
    <property type="entry name" value="DAO"/>
    <property type="match status" value="1"/>
</dbReference>
<dbReference type="InterPro" id="IPR006076">
    <property type="entry name" value="FAD-dep_OxRdtase"/>
</dbReference>
<keyword evidence="8" id="KW-1185">Reference proteome</keyword>
<dbReference type="Proteomes" id="UP000234275">
    <property type="component" value="Unassembled WGS sequence"/>
</dbReference>
<feature type="domain" description="FAD dependent oxidoreductase" evidence="6">
    <location>
        <begin position="5"/>
        <end position="359"/>
    </location>
</feature>
<evidence type="ECO:0000259" key="6">
    <source>
        <dbReference type="Pfam" id="PF01266"/>
    </source>
</evidence>
<evidence type="ECO:0000256" key="2">
    <source>
        <dbReference type="ARBA" id="ARBA00010989"/>
    </source>
</evidence>
<dbReference type="PANTHER" id="PTHR10961:SF26">
    <property type="entry name" value="L-SACCHAROPINE OXIDASE"/>
    <property type="match status" value="1"/>
</dbReference>
<gene>
    <name evidence="7" type="ORF">P170DRAFT_427003</name>
</gene>
<dbReference type="EMBL" id="MSFO01000005">
    <property type="protein sequence ID" value="PLB47791.1"/>
    <property type="molecule type" value="Genomic_DNA"/>
</dbReference>
<dbReference type="GO" id="GO:0050660">
    <property type="term" value="F:flavin adenine dinucleotide binding"/>
    <property type="evidence" value="ECO:0007669"/>
    <property type="project" value="InterPro"/>
</dbReference>
<organism evidence="7 8">
    <name type="scientific">Aspergillus steynii IBT 23096</name>
    <dbReference type="NCBI Taxonomy" id="1392250"/>
    <lineage>
        <taxon>Eukaryota</taxon>
        <taxon>Fungi</taxon>
        <taxon>Dikarya</taxon>
        <taxon>Ascomycota</taxon>
        <taxon>Pezizomycotina</taxon>
        <taxon>Eurotiomycetes</taxon>
        <taxon>Eurotiomycetidae</taxon>
        <taxon>Eurotiales</taxon>
        <taxon>Aspergillaceae</taxon>
        <taxon>Aspergillus</taxon>
        <taxon>Aspergillus subgen. Circumdati</taxon>
    </lineage>
</organism>
<name>A0A2I2G4I9_9EURO</name>
<dbReference type="OrthoDB" id="2219495at2759"/>
<evidence type="ECO:0000313" key="8">
    <source>
        <dbReference type="Proteomes" id="UP000234275"/>
    </source>
</evidence>
<accession>A0A2I2G4I9</accession>
<protein>
    <submittedName>
        <fullName evidence="7">Sarcosine oxidase</fullName>
    </submittedName>
</protein>
<evidence type="ECO:0000256" key="4">
    <source>
        <dbReference type="ARBA" id="ARBA00022827"/>
    </source>
</evidence>
<dbReference type="GO" id="GO:0051698">
    <property type="term" value="F:saccharopine oxidase activity"/>
    <property type="evidence" value="ECO:0007669"/>
    <property type="project" value="TreeGrafter"/>
</dbReference>
<sequence>MQQPKILIVGAGAFGLSTAYHLSLRGYKSVTVVNRFETPSKDSAATDLNKVLRTDYADPAFTKLAVEAMAAWKDPNSIFAGMYHESGWIMAANTMSTEAISDAYQRAEKAGLAGAVDYVTPQTMRKRWPAGAHWGFSRLEESVPSGKALMRMNEEATANGVISVSGPAGHIVKLVYGENGVCRDAIAADGTFHQANIVILASGANTATLVDVGEEVTAACSAVVVIKLEPHEIEKYRIPIIDNMEQGIIFPPDEDGFVEICSCRGITNYQNSILPRQSILHSVGNYPEDGCPKEIESELRTFVREMMPELAHRPFVSTELCWDAFAPDSSFRICPYPQAKNLFVATVGSGHAFKFLPTIRKNVVDMVEGNLDPELERLWAWKYGESARPKAHPYPSRDLGVLTGWKGRNAPASGKLPWTWSRL</sequence>